<dbReference type="PROSITE" id="PS50234">
    <property type="entry name" value="VWFA"/>
    <property type="match status" value="1"/>
</dbReference>
<dbReference type="SUPFAM" id="SSF53300">
    <property type="entry name" value="vWA-like"/>
    <property type="match status" value="1"/>
</dbReference>
<feature type="region of interest" description="Disordered" evidence="5">
    <location>
        <begin position="388"/>
        <end position="451"/>
    </location>
</feature>
<evidence type="ECO:0000256" key="3">
    <source>
        <dbReference type="ARBA" id="ARBA00022989"/>
    </source>
</evidence>
<evidence type="ECO:0000259" key="7">
    <source>
        <dbReference type="PROSITE" id="PS50234"/>
    </source>
</evidence>
<name>A0AAJ4DMC9_9BACT</name>
<evidence type="ECO:0000256" key="2">
    <source>
        <dbReference type="ARBA" id="ARBA00022692"/>
    </source>
</evidence>
<dbReference type="Gene3D" id="1.25.40.10">
    <property type="entry name" value="Tetratricopeptide repeat domain"/>
    <property type="match status" value="1"/>
</dbReference>
<protein>
    <submittedName>
        <fullName evidence="8">VWA domain-containing protein</fullName>
    </submittedName>
</protein>
<dbReference type="InterPro" id="IPR011990">
    <property type="entry name" value="TPR-like_helical_dom_sf"/>
</dbReference>
<dbReference type="InterPro" id="IPR050768">
    <property type="entry name" value="UPF0353/GerABKA_families"/>
</dbReference>
<dbReference type="KEGG" id="suln:FJR47_02965"/>
<feature type="domain" description="VWFA" evidence="7">
    <location>
        <begin position="63"/>
        <end position="247"/>
    </location>
</feature>
<dbReference type="Pfam" id="PF13519">
    <property type="entry name" value="VWA_2"/>
    <property type="match status" value="1"/>
</dbReference>
<dbReference type="EMBL" id="CP041166">
    <property type="protein sequence ID" value="QFR42921.1"/>
    <property type="molecule type" value="Genomic_DNA"/>
</dbReference>
<accession>A0AAJ4DMC9</accession>
<feature type="transmembrane region" description="Helical" evidence="6">
    <location>
        <begin position="267"/>
        <end position="297"/>
    </location>
</feature>
<dbReference type="Gene3D" id="3.40.50.410">
    <property type="entry name" value="von Willebrand factor, type A domain"/>
    <property type="match status" value="1"/>
</dbReference>
<dbReference type="Proteomes" id="UP000326061">
    <property type="component" value="Chromosome"/>
</dbReference>
<evidence type="ECO:0000313" key="8">
    <source>
        <dbReference type="EMBL" id="QFR42921.1"/>
    </source>
</evidence>
<dbReference type="SMART" id="SM00327">
    <property type="entry name" value="VWA"/>
    <property type="match status" value="1"/>
</dbReference>
<dbReference type="InterPro" id="IPR002035">
    <property type="entry name" value="VWF_A"/>
</dbReference>
<dbReference type="PANTHER" id="PTHR22550:SF5">
    <property type="entry name" value="LEUCINE ZIPPER PROTEIN 4"/>
    <property type="match status" value="1"/>
</dbReference>
<dbReference type="SUPFAM" id="SSF48452">
    <property type="entry name" value="TPR-like"/>
    <property type="match status" value="1"/>
</dbReference>
<keyword evidence="9" id="KW-1185">Reference proteome</keyword>
<dbReference type="AlphaFoldDB" id="A0AAJ4DMC9"/>
<organism evidence="8 9">
    <name type="scientific">Sulfurimonas xiamenensis</name>
    <dbReference type="NCBI Taxonomy" id="2590021"/>
    <lineage>
        <taxon>Bacteria</taxon>
        <taxon>Pseudomonadati</taxon>
        <taxon>Campylobacterota</taxon>
        <taxon>Epsilonproteobacteria</taxon>
        <taxon>Campylobacterales</taxon>
        <taxon>Sulfurimonadaceae</taxon>
        <taxon>Sulfurimonas</taxon>
    </lineage>
</organism>
<reference evidence="9" key="1">
    <citation type="submission" date="2019-06" db="EMBL/GenBank/DDBJ databases">
        <title>Sulfurimonas gotlandica sp. nov., a chemoautotrophic and psychrotolerant epsilonproteobacterium isolated from a pelagic redoxcline, and an emended description of the genus Sulfurimonas.</title>
        <authorList>
            <person name="Wang S."/>
            <person name="Jiang L."/>
            <person name="Shao Z."/>
        </authorList>
    </citation>
    <scope>NUCLEOTIDE SEQUENCE [LARGE SCALE GENOMIC DNA]</scope>
    <source>
        <strain evidence="9">1-1N</strain>
    </source>
</reference>
<sequence>MTLLYPQYLWLLLLILPFFMKKDFREFRITFYGYILTFMFIVIALSRPVIEQEPIESKQMLSDIIIGVDLSFSMQGEDLKPTRLLYAKEKLKEMVQVEDKSRFGVLGFTTNAIILSPMTEDKELLMHLFGSLDEKFVITKGSTIISALQLARKMSKAKKITVVLFSDGGDELSYEAEANFAKENNMIVNIFMTASKMGSTLKLENGELLKDELGDIVISRENSMIQEISDATKGVYTKDLDTLLDALDAQKSKDKESKTTIMRNLELFYYFIALAIVTFLVSVTTLKKFIVAFLLLFGVHLNASQNMEFFNKATEFYRSGEYEKALQNFEVVKSGDSETKSIIFYNIGNTLVRLKRFEKAREAYIKSLTLMYSKEADENLEYIRDVGENKEMSTGQQQAKKRSALAKKEQSKKNKKEGGGSNMQVSAAASSGADDSGKEVKSQNTINLARGKAKLSSKQYELINKRSVDEKKPW</sequence>
<keyword evidence="3 6" id="KW-1133">Transmembrane helix</keyword>
<evidence type="ECO:0000256" key="4">
    <source>
        <dbReference type="ARBA" id="ARBA00023136"/>
    </source>
</evidence>
<evidence type="ECO:0000313" key="9">
    <source>
        <dbReference type="Proteomes" id="UP000326061"/>
    </source>
</evidence>
<feature type="compositionally biased region" description="Basic and acidic residues" evidence="5">
    <location>
        <begin position="406"/>
        <end position="418"/>
    </location>
</feature>
<feature type="transmembrane region" description="Helical" evidence="6">
    <location>
        <begin position="31"/>
        <end position="50"/>
    </location>
</feature>
<keyword evidence="4 6" id="KW-0472">Membrane</keyword>
<evidence type="ECO:0000256" key="5">
    <source>
        <dbReference type="SAM" id="MobiDB-lite"/>
    </source>
</evidence>
<keyword evidence="2 6" id="KW-0812">Transmembrane</keyword>
<dbReference type="PANTHER" id="PTHR22550">
    <property type="entry name" value="SPORE GERMINATION PROTEIN"/>
    <property type="match status" value="1"/>
</dbReference>
<evidence type="ECO:0000256" key="6">
    <source>
        <dbReference type="SAM" id="Phobius"/>
    </source>
</evidence>
<gene>
    <name evidence="8" type="ORF">FJR47_02965</name>
</gene>
<dbReference type="InterPro" id="IPR036465">
    <property type="entry name" value="vWFA_dom_sf"/>
</dbReference>
<dbReference type="RefSeq" id="WP_152298984.1">
    <property type="nucleotide sequence ID" value="NZ_CP041166.1"/>
</dbReference>
<evidence type="ECO:0000256" key="1">
    <source>
        <dbReference type="ARBA" id="ARBA00022475"/>
    </source>
</evidence>
<proteinExistence type="predicted"/>
<keyword evidence="1" id="KW-1003">Cell membrane</keyword>